<organism evidence="1 2">
    <name type="scientific">Nostoc azollae (strain 0708)</name>
    <name type="common">Anabaena azollae (strain 0708)</name>
    <dbReference type="NCBI Taxonomy" id="551115"/>
    <lineage>
        <taxon>Bacteria</taxon>
        <taxon>Bacillati</taxon>
        <taxon>Cyanobacteriota</taxon>
        <taxon>Cyanophyceae</taxon>
        <taxon>Nostocales</taxon>
        <taxon>Nostocaceae</taxon>
        <taxon>Trichormus</taxon>
    </lineage>
</organism>
<proteinExistence type="predicted"/>
<dbReference type="HOGENOM" id="CLU_2808151_0_0_3"/>
<dbReference type="EMBL" id="CP002059">
    <property type="protein sequence ID" value="ADI63380.1"/>
    <property type="molecule type" value="Genomic_DNA"/>
</dbReference>
<keyword evidence="2" id="KW-1185">Reference proteome</keyword>
<dbReference type="Proteomes" id="UP000001511">
    <property type="component" value="Chromosome"/>
</dbReference>
<name>D7E2K3_NOSA0</name>
<gene>
    <name evidence="1" type="ordered locus">Aazo_1011</name>
</gene>
<accession>D7E2K3</accession>
<protein>
    <submittedName>
        <fullName evidence="1">Uncharacterized protein</fullName>
    </submittedName>
</protein>
<dbReference type="AlphaFoldDB" id="D7E2K3"/>
<evidence type="ECO:0000313" key="2">
    <source>
        <dbReference type="Proteomes" id="UP000001511"/>
    </source>
</evidence>
<reference evidence="1 2" key="1">
    <citation type="journal article" date="2010" name="PLoS ONE">
        <title>Genome erosion in a nitrogen-fixing vertically transmitted endosymbiotic multicellular cyanobacterium.</title>
        <authorList>
            <person name="Ran L."/>
            <person name="Larsson J."/>
            <person name="Vigil-Stenman T."/>
            <person name="Nylander J.A."/>
            <person name="Ininbergs K."/>
            <person name="Zheng W.W."/>
            <person name="Lapidus A."/>
            <person name="Lowry S."/>
            <person name="Haselkorn R."/>
            <person name="Bergman B."/>
        </authorList>
    </citation>
    <scope>NUCLEOTIDE SEQUENCE [LARGE SCALE GENOMIC DNA]</scope>
    <source>
        <strain evidence="1 2">0708</strain>
    </source>
</reference>
<dbReference type="RefSeq" id="WP_013190398.1">
    <property type="nucleotide sequence ID" value="NC_014248.1"/>
</dbReference>
<evidence type="ECO:0000313" key="1">
    <source>
        <dbReference type="EMBL" id="ADI63380.1"/>
    </source>
</evidence>
<dbReference type="KEGG" id="naz:Aazo_1011"/>
<sequence>MLEPYQRKQTQAILEKVKRLMIARLGDVGTEVFDKVFRFFTKTEFPAVILKLIQMEKHGIVLISTYV</sequence>
<dbReference type="eggNOG" id="COG5465">
    <property type="taxonomic scope" value="Bacteria"/>
</dbReference>